<geneLocation type="plasmid" evidence="2 3">
    <name>unnamed4</name>
</geneLocation>
<accession>A0A975QCL3</accession>
<feature type="region of interest" description="Disordered" evidence="1">
    <location>
        <begin position="1"/>
        <end position="54"/>
    </location>
</feature>
<reference evidence="3" key="1">
    <citation type="submission" date="2021-05" db="EMBL/GenBank/DDBJ databases">
        <title>Direct Submission.</title>
        <authorList>
            <person name="Li K."/>
            <person name="Gao J."/>
        </authorList>
    </citation>
    <scope>NUCLEOTIDE SEQUENCE [LARGE SCALE GENOMIC DNA]</scope>
    <source>
        <strain evidence="3">Mg02</strain>
        <plasmid evidence="3">unnamed4</plasmid>
    </source>
</reference>
<sequence>MMTQDDTPPDRPPRTGVRAASPAERHRDHGPVTGPLHADACAAGRERYGQPPTC</sequence>
<dbReference type="Proteomes" id="UP000676079">
    <property type="component" value="Plasmid unnamed4"/>
</dbReference>
<protein>
    <submittedName>
        <fullName evidence="2">Uncharacterized protein</fullName>
    </submittedName>
</protein>
<evidence type="ECO:0000256" key="1">
    <source>
        <dbReference type="SAM" id="MobiDB-lite"/>
    </source>
</evidence>
<dbReference type="EMBL" id="CP074136">
    <property type="protein sequence ID" value="QUX26410.1"/>
    <property type="molecule type" value="Genomic_DNA"/>
</dbReference>
<dbReference type="RefSeq" id="WP_220565989.1">
    <property type="nucleotide sequence ID" value="NZ_CP074136.1"/>
</dbReference>
<organism evidence="2 3">
    <name type="scientific">Nocardiopsis changdeensis</name>
    <dbReference type="NCBI Taxonomy" id="2831969"/>
    <lineage>
        <taxon>Bacteria</taxon>
        <taxon>Bacillati</taxon>
        <taxon>Actinomycetota</taxon>
        <taxon>Actinomycetes</taxon>
        <taxon>Streptosporangiales</taxon>
        <taxon>Nocardiopsidaceae</taxon>
        <taxon>Nocardiopsis</taxon>
    </lineage>
</organism>
<name>A0A975QCL3_9ACTN</name>
<gene>
    <name evidence="2" type="ORF">KGD84_32445</name>
</gene>
<keyword evidence="2" id="KW-0614">Plasmid</keyword>
<proteinExistence type="predicted"/>
<evidence type="ECO:0000313" key="3">
    <source>
        <dbReference type="Proteomes" id="UP000676079"/>
    </source>
</evidence>
<keyword evidence="3" id="KW-1185">Reference proteome</keyword>
<evidence type="ECO:0000313" key="2">
    <source>
        <dbReference type="EMBL" id="QUX26410.1"/>
    </source>
</evidence>